<keyword evidence="2" id="KW-0238">DNA-binding</keyword>
<dbReference type="Proteomes" id="UP000005707">
    <property type="component" value="Unassembled WGS sequence"/>
</dbReference>
<comment type="caution">
    <text evidence="5">The sequence shown here is derived from an EMBL/GenBank/DDBJ whole genome shotgun (WGS) entry which is preliminary data.</text>
</comment>
<dbReference type="EMBL" id="AFNU02000005">
    <property type="protein sequence ID" value="ERJ12147.1"/>
    <property type="molecule type" value="Genomic_DNA"/>
</dbReference>
<dbReference type="eggNOG" id="COG1846">
    <property type="taxonomic scope" value="Bacteria"/>
</dbReference>
<protein>
    <submittedName>
        <fullName evidence="5">NADH dehydrogenase I subunit C-D protein</fullName>
        <ecNumber evidence="5">1.6.5.3</ecNumber>
    </submittedName>
</protein>
<reference evidence="5 6" key="2">
    <citation type="journal article" date="2013" name="PLoS ONE">
        <title>INDIGO - INtegrated Data Warehouse of MIcrobial GenOmes with Examples from the Red Sea Extremophiles.</title>
        <authorList>
            <person name="Alam I."/>
            <person name="Antunes A."/>
            <person name="Kamau A.A."/>
            <person name="Ba Alawi W."/>
            <person name="Kalkatawi M."/>
            <person name="Stingl U."/>
            <person name="Bajic V.B."/>
        </authorList>
    </citation>
    <scope>NUCLEOTIDE SEQUENCE [LARGE SCALE GENOMIC DNA]</scope>
    <source>
        <strain evidence="5 6">SSD-17B</strain>
    </source>
</reference>
<organism evidence="5 6">
    <name type="scientific">Haloplasma contractile SSD-17B</name>
    <dbReference type="NCBI Taxonomy" id="1033810"/>
    <lineage>
        <taxon>Bacteria</taxon>
        <taxon>Bacillati</taxon>
        <taxon>Mycoplasmatota</taxon>
        <taxon>Mollicutes</taxon>
        <taxon>Haloplasmatales</taxon>
        <taxon>Haloplasmataceae</taxon>
        <taxon>Haloplasma</taxon>
    </lineage>
</organism>
<dbReference type="InParanoid" id="U2DUR4"/>
<evidence type="ECO:0000256" key="3">
    <source>
        <dbReference type="ARBA" id="ARBA00023163"/>
    </source>
</evidence>
<keyword evidence="6" id="KW-1185">Reference proteome</keyword>
<dbReference type="SMART" id="SM00347">
    <property type="entry name" value="HTH_MARR"/>
    <property type="match status" value="1"/>
</dbReference>
<sequence length="144" mass="17038">MEQMSLEREVYRTLRITTKNLRKELRKKIEDHGITWQQFHAVYHIGEDGIKSNELAKQLQCNASNMTGLVDRMTENGWVYRERSNTDRRVWMVKLTEDGRDLKDKLFPQHKENINIMMKRLTEEELVTLQKLLGKLDDGSCKGD</sequence>
<keyword evidence="5" id="KW-0560">Oxidoreductase</keyword>
<dbReference type="Pfam" id="PF01047">
    <property type="entry name" value="MarR"/>
    <property type="match status" value="1"/>
</dbReference>
<keyword evidence="1" id="KW-0805">Transcription regulation</keyword>
<feature type="domain" description="HTH marR-type" evidence="4">
    <location>
        <begin position="7"/>
        <end position="138"/>
    </location>
</feature>
<dbReference type="GO" id="GO:0003700">
    <property type="term" value="F:DNA-binding transcription factor activity"/>
    <property type="evidence" value="ECO:0007669"/>
    <property type="project" value="InterPro"/>
</dbReference>
<dbReference type="RefSeq" id="WP_008825148.1">
    <property type="nucleotide sequence ID" value="NZ_AFNU02000005.1"/>
</dbReference>
<dbReference type="AlphaFoldDB" id="U2DUR4"/>
<accession>U2DUR4</accession>
<evidence type="ECO:0000313" key="6">
    <source>
        <dbReference type="Proteomes" id="UP000005707"/>
    </source>
</evidence>
<dbReference type="PANTHER" id="PTHR42756">
    <property type="entry name" value="TRANSCRIPTIONAL REGULATOR, MARR"/>
    <property type="match status" value="1"/>
</dbReference>
<dbReference type="GO" id="GO:0003677">
    <property type="term" value="F:DNA binding"/>
    <property type="evidence" value="ECO:0007669"/>
    <property type="project" value="UniProtKB-KW"/>
</dbReference>
<dbReference type="STRING" id="1033810.HLPCO_001674"/>
<dbReference type="EC" id="1.6.5.3" evidence="5"/>
<dbReference type="OrthoDB" id="195527at2"/>
<evidence type="ECO:0000313" key="5">
    <source>
        <dbReference type="EMBL" id="ERJ12147.1"/>
    </source>
</evidence>
<gene>
    <name evidence="5" type="ORF">HLPCO_001674</name>
</gene>
<evidence type="ECO:0000256" key="1">
    <source>
        <dbReference type="ARBA" id="ARBA00023015"/>
    </source>
</evidence>
<dbReference type="PANTHER" id="PTHR42756:SF1">
    <property type="entry name" value="TRANSCRIPTIONAL REPRESSOR OF EMRAB OPERON"/>
    <property type="match status" value="1"/>
</dbReference>
<evidence type="ECO:0000259" key="4">
    <source>
        <dbReference type="PROSITE" id="PS50995"/>
    </source>
</evidence>
<dbReference type="InterPro" id="IPR036390">
    <property type="entry name" value="WH_DNA-bd_sf"/>
</dbReference>
<reference evidence="5 6" key="1">
    <citation type="journal article" date="2011" name="J. Bacteriol.">
        <title>Genome sequence of Haloplasma contractile, an unusual contractile bacterium from a deep-sea anoxic brine lake.</title>
        <authorList>
            <person name="Antunes A."/>
            <person name="Alam I."/>
            <person name="El Dorry H."/>
            <person name="Siam R."/>
            <person name="Robertson A."/>
            <person name="Bajic V.B."/>
            <person name="Stingl U."/>
        </authorList>
    </citation>
    <scope>NUCLEOTIDE SEQUENCE [LARGE SCALE GENOMIC DNA]</scope>
    <source>
        <strain evidence="5 6">SSD-17B</strain>
    </source>
</reference>
<dbReference type="SUPFAM" id="SSF46785">
    <property type="entry name" value="Winged helix' DNA-binding domain"/>
    <property type="match status" value="1"/>
</dbReference>
<proteinExistence type="predicted"/>
<dbReference type="PRINTS" id="PR00598">
    <property type="entry name" value="HTHMARR"/>
</dbReference>
<dbReference type="FunCoup" id="U2DUR4">
    <property type="interactions" value="111"/>
</dbReference>
<dbReference type="Gene3D" id="1.10.10.10">
    <property type="entry name" value="Winged helix-like DNA-binding domain superfamily/Winged helix DNA-binding domain"/>
    <property type="match status" value="1"/>
</dbReference>
<name>U2DUR4_9MOLU</name>
<dbReference type="InterPro" id="IPR036388">
    <property type="entry name" value="WH-like_DNA-bd_sf"/>
</dbReference>
<evidence type="ECO:0000256" key="2">
    <source>
        <dbReference type="ARBA" id="ARBA00023125"/>
    </source>
</evidence>
<dbReference type="GO" id="GO:0016491">
    <property type="term" value="F:oxidoreductase activity"/>
    <property type="evidence" value="ECO:0007669"/>
    <property type="project" value="UniProtKB-KW"/>
</dbReference>
<dbReference type="InterPro" id="IPR000835">
    <property type="entry name" value="HTH_MarR-typ"/>
</dbReference>
<dbReference type="PROSITE" id="PS50995">
    <property type="entry name" value="HTH_MARR_2"/>
    <property type="match status" value="1"/>
</dbReference>
<keyword evidence="3" id="KW-0804">Transcription</keyword>